<accession>M3AXD8</accession>
<dbReference type="SMART" id="SM00317">
    <property type="entry name" value="SET"/>
    <property type="match status" value="1"/>
</dbReference>
<dbReference type="Pfam" id="PF00856">
    <property type="entry name" value="SET"/>
    <property type="match status" value="1"/>
</dbReference>
<dbReference type="GeneID" id="19342080"/>
<protein>
    <recommendedName>
        <fullName evidence="1">SET domain-containing protein</fullName>
    </recommendedName>
</protein>
<keyword evidence="3" id="KW-1185">Reference proteome</keyword>
<dbReference type="HOGENOM" id="CLU_089689_0_0_1"/>
<dbReference type="VEuPathDB" id="FungiDB:MYCFIDRAFT_83606"/>
<dbReference type="RefSeq" id="XP_007927568.1">
    <property type="nucleotide sequence ID" value="XM_007929377.1"/>
</dbReference>
<sequence>MNTLTETRKTDGKGYGVFALQPLKRGTIIYTEEPILSFDKPSHLVSPADLELAVKKLGAADRKAVLALHRGTSVRFASKLKAIYHANSFGDQESSSLYLKISRINHSCIPNAVVTEWHAVIALKDIAEGEELEISYLNDRISGWTARQRKALLEMHYGFECRCIACRPTEFMRLSECRRKLITHLRYALDGSPPDYSRFENIVLTRTPDPPAPRWRPLTEVQRIEYTFLLACLYEAEGQCPAQQVAELLARRNYVLTLVKDENHSRCGLRRVQYQFS</sequence>
<dbReference type="InterPro" id="IPR001214">
    <property type="entry name" value="SET_dom"/>
</dbReference>
<reference evidence="2 3" key="1">
    <citation type="journal article" date="2012" name="PLoS Pathog.">
        <title>Diverse lifestyles and strategies of plant pathogenesis encoded in the genomes of eighteen Dothideomycetes fungi.</title>
        <authorList>
            <person name="Ohm R.A."/>
            <person name="Feau N."/>
            <person name="Henrissat B."/>
            <person name="Schoch C.L."/>
            <person name="Horwitz B.A."/>
            <person name="Barry K.W."/>
            <person name="Condon B.J."/>
            <person name="Copeland A.C."/>
            <person name="Dhillon B."/>
            <person name="Glaser F."/>
            <person name="Hesse C.N."/>
            <person name="Kosti I."/>
            <person name="LaButti K."/>
            <person name="Lindquist E.A."/>
            <person name="Lucas S."/>
            <person name="Salamov A.A."/>
            <person name="Bradshaw R.E."/>
            <person name="Ciuffetti L."/>
            <person name="Hamelin R.C."/>
            <person name="Kema G.H.J."/>
            <person name="Lawrence C."/>
            <person name="Scott J.A."/>
            <person name="Spatafora J.W."/>
            <person name="Turgeon B.G."/>
            <person name="de Wit P.J.G.M."/>
            <person name="Zhong S."/>
            <person name="Goodwin S.B."/>
            <person name="Grigoriev I.V."/>
        </authorList>
    </citation>
    <scope>NUCLEOTIDE SEQUENCE [LARGE SCALE GENOMIC DNA]</scope>
    <source>
        <strain evidence="2 3">CIRAD86</strain>
    </source>
</reference>
<dbReference type="CDD" id="cd20071">
    <property type="entry name" value="SET_SMYD"/>
    <property type="match status" value="1"/>
</dbReference>
<dbReference type="SUPFAM" id="SSF82199">
    <property type="entry name" value="SET domain"/>
    <property type="match status" value="1"/>
</dbReference>
<proteinExistence type="predicted"/>
<dbReference type="Gene3D" id="2.170.270.10">
    <property type="entry name" value="SET domain"/>
    <property type="match status" value="1"/>
</dbReference>
<dbReference type="KEGG" id="pfj:MYCFIDRAFT_83606"/>
<dbReference type="eggNOG" id="KOG2084">
    <property type="taxonomic scope" value="Eukaryota"/>
</dbReference>
<evidence type="ECO:0000259" key="1">
    <source>
        <dbReference type="PROSITE" id="PS50280"/>
    </source>
</evidence>
<dbReference type="STRING" id="383855.M3AXD8"/>
<feature type="domain" description="SET" evidence="1">
    <location>
        <begin position="3"/>
        <end position="137"/>
    </location>
</feature>
<dbReference type="AlphaFoldDB" id="M3AXD8"/>
<dbReference type="PROSITE" id="PS50280">
    <property type="entry name" value="SET"/>
    <property type="match status" value="1"/>
</dbReference>
<dbReference type="InterPro" id="IPR046341">
    <property type="entry name" value="SET_dom_sf"/>
</dbReference>
<dbReference type="PANTHER" id="PTHR47332">
    <property type="entry name" value="SET DOMAIN-CONTAINING PROTEIN 5"/>
    <property type="match status" value="1"/>
</dbReference>
<dbReference type="Proteomes" id="UP000016932">
    <property type="component" value="Unassembled WGS sequence"/>
</dbReference>
<dbReference type="EMBL" id="KB446559">
    <property type="protein sequence ID" value="EME82142.1"/>
    <property type="molecule type" value="Genomic_DNA"/>
</dbReference>
<evidence type="ECO:0000313" key="2">
    <source>
        <dbReference type="EMBL" id="EME82142.1"/>
    </source>
</evidence>
<organism evidence="2 3">
    <name type="scientific">Pseudocercospora fijiensis (strain CIRAD86)</name>
    <name type="common">Black leaf streak disease fungus</name>
    <name type="synonym">Mycosphaerella fijiensis</name>
    <dbReference type="NCBI Taxonomy" id="383855"/>
    <lineage>
        <taxon>Eukaryota</taxon>
        <taxon>Fungi</taxon>
        <taxon>Dikarya</taxon>
        <taxon>Ascomycota</taxon>
        <taxon>Pezizomycotina</taxon>
        <taxon>Dothideomycetes</taxon>
        <taxon>Dothideomycetidae</taxon>
        <taxon>Mycosphaerellales</taxon>
        <taxon>Mycosphaerellaceae</taxon>
        <taxon>Pseudocercospora</taxon>
    </lineage>
</organism>
<name>M3AXD8_PSEFD</name>
<dbReference type="OrthoDB" id="265717at2759"/>
<gene>
    <name evidence="2" type="ORF">MYCFIDRAFT_83606</name>
</gene>
<dbReference type="PANTHER" id="PTHR47332:SF4">
    <property type="entry name" value="SET DOMAIN-CONTAINING PROTEIN 5"/>
    <property type="match status" value="1"/>
</dbReference>
<dbReference type="InterPro" id="IPR053185">
    <property type="entry name" value="SET_domain_protein"/>
</dbReference>
<evidence type="ECO:0000313" key="3">
    <source>
        <dbReference type="Proteomes" id="UP000016932"/>
    </source>
</evidence>